<protein>
    <submittedName>
        <fullName evidence="1">Uncharacterized protein</fullName>
    </submittedName>
</protein>
<comment type="caution">
    <text evidence="1">The sequence shown here is derived from an EMBL/GenBank/DDBJ whole genome shotgun (WGS) entry which is preliminary data.</text>
</comment>
<reference evidence="1 2" key="2">
    <citation type="journal article" date="2016" name="Genome Announc.">
        <title>Permanent Draft Genome Sequences for Two Variants of Frankia sp. Strain CpI1, the First Frankia Strain Isolated from Root Nodules of Comptonia peregrina.</title>
        <authorList>
            <person name="Oshone R."/>
            <person name="Hurst S.G.IV."/>
            <person name="Abebe-Akele F."/>
            <person name="Simpson S."/>
            <person name="Morris K."/>
            <person name="Thomas W.K."/>
            <person name="Tisa L.S."/>
        </authorList>
    </citation>
    <scope>NUCLEOTIDE SEQUENCE [LARGE SCALE GENOMIC DNA]</scope>
    <source>
        <strain evidence="2">CpI1-S</strain>
    </source>
</reference>
<dbReference type="PATRIC" id="fig|1502723.3.peg.4781"/>
<organism evidence="1 2">
    <name type="scientific">Frankia torreyi</name>
    <dbReference type="NCBI Taxonomy" id="1856"/>
    <lineage>
        <taxon>Bacteria</taxon>
        <taxon>Bacillati</taxon>
        <taxon>Actinomycetota</taxon>
        <taxon>Actinomycetes</taxon>
        <taxon>Frankiales</taxon>
        <taxon>Frankiaceae</taxon>
        <taxon>Frankia</taxon>
    </lineage>
</organism>
<name>A0A0D8B9S7_9ACTN</name>
<sequence>MTASGGQPGGGPVGVPSLVRRLGLVLSARIAGELPDADRDMVEAVVGRVLELLARSAAVNRSHPLADATLYLMAHALENQDLHRLLADIRLQLPGLTVDTATFRSEVEFLRRMGERGRPSQE</sequence>
<dbReference type="OrthoDB" id="3217768at2"/>
<reference evidence="2" key="1">
    <citation type="submission" date="2015-02" db="EMBL/GenBank/DDBJ databases">
        <title>Draft Genome of Frankia sp. CpI1-S.</title>
        <authorList>
            <person name="Oshone R.T."/>
            <person name="Ngom M."/>
            <person name="Ghodhbane-Gtari F."/>
            <person name="Gtari M."/>
            <person name="Morris K."/>
            <person name="Thomas K."/>
            <person name="Sen A."/>
            <person name="Tisa L.S."/>
        </authorList>
    </citation>
    <scope>NUCLEOTIDE SEQUENCE [LARGE SCALE GENOMIC DNA]</scope>
    <source>
        <strain evidence="2">CpI1-S</strain>
    </source>
</reference>
<dbReference type="AlphaFoldDB" id="A0A0D8B9S7"/>
<keyword evidence="2" id="KW-1185">Reference proteome</keyword>
<proteinExistence type="predicted"/>
<evidence type="ECO:0000313" key="2">
    <source>
        <dbReference type="Proteomes" id="UP000032545"/>
    </source>
</evidence>
<evidence type="ECO:0000313" key="1">
    <source>
        <dbReference type="EMBL" id="KJE20936.1"/>
    </source>
</evidence>
<accession>A0A0D8B9S7</accession>
<gene>
    <name evidence="1" type="ORF">FF36_04807</name>
</gene>
<dbReference type="Proteomes" id="UP000032545">
    <property type="component" value="Unassembled WGS sequence"/>
</dbReference>
<dbReference type="EMBL" id="JYFN01000048">
    <property type="protein sequence ID" value="KJE20936.1"/>
    <property type="molecule type" value="Genomic_DNA"/>
</dbReference>